<evidence type="ECO:0000256" key="3">
    <source>
        <dbReference type="ARBA" id="ARBA00022989"/>
    </source>
</evidence>
<feature type="transmembrane region" description="Helical" evidence="6">
    <location>
        <begin position="154"/>
        <end position="173"/>
    </location>
</feature>
<evidence type="ECO:0000256" key="6">
    <source>
        <dbReference type="SAM" id="Phobius"/>
    </source>
</evidence>
<dbReference type="PANTHER" id="PTHR30520">
    <property type="entry name" value="FORMATE TRANSPORTER-RELATED"/>
    <property type="match status" value="1"/>
</dbReference>
<feature type="transmembrane region" description="Helical" evidence="6">
    <location>
        <begin position="101"/>
        <end position="124"/>
    </location>
</feature>
<protein>
    <submittedName>
        <fullName evidence="7">Formate/nitrite transporter family protein</fullName>
    </submittedName>
</protein>
<keyword evidence="2 6" id="KW-0812">Transmembrane</keyword>
<evidence type="ECO:0000256" key="1">
    <source>
        <dbReference type="ARBA" id="ARBA00004141"/>
    </source>
</evidence>
<keyword evidence="8" id="KW-1185">Reference proteome</keyword>
<reference evidence="7 8" key="1">
    <citation type="submission" date="2021-06" db="EMBL/GenBank/DDBJ databases">
        <title>Description of novel taxa of the family Lachnospiraceae.</title>
        <authorList>
            <person name="Chaplin A.V."/>
            <person name="Sokolova S.R."/>
            <person name="Pikina A.P."/>
            <person name="Korzhanova M."/>
            <person name="Belova V."/>
            <person name="Korostin D."/>
            <person name="Efimov B.A."/>
        </authorList>
    </citation>
    <scope>NUCLEOTIDE SEQUENCE [LARGE SCALE GENOMIC DNA]</scope>
    <source>
        <strain evidence="7 8">ASD4241</strain>
    </source>
</reference>
<name>A0ABS6KAS9_9FIRM</name>
<dbReference type="PANTHER" id="PTHR30520:SF6">
    <property type="entry name" value="FORMATE_NITRATE FAMILY TRANSPORTER (EUROFUNG)"/>
    <property type="match status" value="1"/>
</dbReference>
<dbReference type="Proteomes" id="UP001314681">
    <property type="component" value="Unassembled WGS sequence"/>
</dbReference>
<dbReference type="RefSeq" id="WP_158351421.1">
    <property type="nucleotide sequence ID" value="NZ_JAHQCX010000012.1"/>
</dbReference>
<comment type="similarity">
    <text evidence="5">Belongs to the FNT transporter (TC 1.A.16) family.</text>
</comment>
<evidence type="ECO:0000256" key="4">
    <source>
        <dbReference type="ARBA" id="ARBA00023136"/>
    </source>
</evidence>
<accession>A0ABS6KAS9</accession>
<feature type="transmembrane region" description="Helical" evidence="6">
    <location>
        <begin position="59"/>
        <end position="80"/>
    </location>
</feature>
<keyword evidence="4 6" id="KW-0472">Membrane</keyword>
<dbReference type="InterPro" id="IPR023271">
    <property type="entry name" value="Aquaporin-like"/>
</dbReference>
<dbReference type="EMBL" id="JAHQCX010000012">
    <property type="protein sequence ID" value="MBU9727625.1"/>
    <property type="molecule type" value="Genomic_DNA"/>
</dbReference>
<evidence type="ECO:0000256" key="5">
    <source>
        <dbReference type="ARBA" id="ARBA00049660"/>
    </source>
</evidence>
<feature type="transmembrane region" description="Helical" evidence="6">
    <location>
        <begin position="26"/>
        <end position="47"/>
    </location>
</feature>
<keyword evidence="3 6" id="KW-1133">Transmembrane helix</keyword>
<evidence type="ECO:0000313" key="8">
    <source>
        <dbReference type="Proteomes" id="UP001314681"/>
    </source>
</evidence>
<proteinExistence type="inferred from homology"/>
<dbReference type="InterPro" id="IPR024002">
    <property type="entry name" value="For/NO2_transpt_CS"/>
</dbReference>
<gene>
    <name evidence="7" type="ORF">KTH90_16570</name>
</gene>
<feature type="transmembrane region" description="Helical" evidence="6">
    <location>
        <begin position="185"/>
        <end position="207"/>
    </location>
</feature>
<dbReference type="InterPro" id="IPR000292">
    <property type="entry name" value="For/NO2_transpt"/>
</dbReference>
<organism evidence="7 8">
    <name type="scientific">Diplocloster modestus</name>
    <dbReference type="NCBI Taxonomy" id="2850322"/>
    <lineage>
        <taxon>Bacteria</taxon>
        <taxon>Bacillati</taxon>
        <taxon>Bacillota</taxon>
        <taxon>Clostridia</taxon>
        <taxon>Lachnospirales</taxon>
        <taxon>Lachnospiraceae</taxon>
        <taxon>Diplocloster</taxon>
    </lineage>
</organism>
<comment type="subcellular location">
    <subcellularLocation>
        <location evidence="1">Membrane</location>
        <topology evidence="1">Multi-pass membrane protein</topology>
    </subcellularLocation>
</comment>
<dbReference type="Gene3D" id="1.20.1080.10">
    <property type="entry name" value="Glycerol uptake facilitator protein"/>
    <property type="match status" value="1"/>
</dbReference>
<dbReference type="PROSITE" id="PS01005">
    <property type="entry name" value="FORMATE_NITRITE_TP_1"/>
    <property type="match status" value="1"/>
</dbReference>
<comment type="caution">
    <text evidence="7">The sequence shown here is derived from an EMBL/GenBank/DDBJ whole genome shotgun (WGS) entry which is preliminary data.</text>
</comment>
<dbReference type="Pfam" id="PF01226">
    <property type="entry name" value="Form_Nir_trans"/>
    <property type="match status" value="1"/>
</dbReference>
<evidence type="ECO:0000313" key="7">
    <source>
        <dbReference type="EMBL" id="MBU9727625.1"/>
    </source>
</evidence>
<sequence>MHTSVETLDLIIDSSKTKTSMPWRKLLALSILAGIFISVGAVASNTVSSTIENPALARLFSGLVFPAGLAMVVIAGSELFTGNNLMMIGVLQKQIPLGGMLRNWGIVYLGNLLGSLFTAFLVVVSGQLNLFGYQTAVATIRTAAAKCALGIPQAFALGILCNVLVCVAVLMTFRAVHVTGKLAALYLPILVFVLCGFEHSVANMYFIPAGLMAAADPGYAQAALASGVSFDSLTLMNGLKNLISVSLGNLAGGAGLVSCLYWYSYRR</sequence>
<evidence type="ECO:0000256" key="2">
    <source>
        <dbReference type="ARBA" id="ARBA00022692"/>
    </source>
</evidence>
<feature type="transmembrane region" description="Helical" evidence="6">
    <location>
        <begin position="242"/>
        <end position="263"/>
    </location>
</feature>
<dbReference type="PROSITE" id="PS01006">
    <property type="entry name" value="FORMATE_NITRITE_TP_2"/>
    <property type="match status" value="1"/>
</dbReference>